<protein>
    <submittedName>
        <fullName evidence="1">Uncharacterized protein</fullName>
    </submittedName>
</protein>
<gene>
    <name evidence="1" type="ORF">EVAR_87644_1</name>
</gene>
<keyword evidence="2" id="KW-1185">Reference proteome</keyword>
<sequence length="117" mass="12873">MIHNPREKYLCVVGLLGRNKISDGVGTALMEGNWGDGAGVGHRNSHSPNETKQHKQSLHVCILTSAVFDDFTIERENETHFPLRRPLSSQQPTPLTAAHAPLRLPAPPSFCCPIPTR</sequence>
<dbReference type="AlphaFoldDB" id="A0A4C1WLQ2"/>
<dbReference type="EMBL" id="BGZK01000573">
    <property type="protein sequence ID" value="GBP51067.1"/>
    <property type="molecule type" value="Genomic_DNA"/>
</dbReference>
<name>A0A4C1WLQ2_EUMVA</name>
<proteinExistence type="predicted"/>
<evidence type="ECO:0000313" key="1">
    <source>
        <dbReference type="EMBL" id="GBP51067.1"/>
    </source>
</evidence>
<accession>A0A4C1WLQ2</accession>
<reference evidence="1 2" key="1">
    <citation type="journal article" date="2019" name="Commun. Biol.">
        <title>The bagworm genome reveals a unique fibroin gene that provides high tensile strength.</title>
        <authorList>
            <person name="Kono N."/>
            <person name="Nakamura H."/>
            <person name="Ohtoshi R."/>
            <person name="Tomita M."/>
            <person name="Numata K."/>
            <person name="Arakawa K."/>
        </authorList>
    </citation>
    <scope>NUCLEOTIDE SEQUENCE [LARGE SCALE GENOMIC DNA]</scope>
</reference>
<evidence type="ECO:0000313" key="2">
    <source>
        <dbReference type="Proteomes" id="UP000299102"/>
    </source>
</evidence>
<dbReference type="Proteomes" id="UP000299102">
    <property type="component" value="Unassembled WGS sequence"/>
</dbReference>
<organism evidence="1 2">
    <name type="scientific">Eumeta variegata</name>
    <name type="common">Bagworm moth</name>
    <name type="synonym">Eumeta japonica</name>
    <dbReference type="NCBI Taxonomy" id="151549"/>
    <lineage>
        <taxon>Eukaryota</taxon>
        <taxon>Metazoa</taxon>
        <taxon>Ecdysozoa</taxon>
        <taxon>Arthropoda</taxon>
        <taxon>Hexapoda</taxon>
        <taxon>Insecta</taxon>
        <taxon>Pterygota</taxon>
        <taxon>Neoptera</taxon>
        <taxon>Endopterygota</taxon>
        <taxon>Lepidoptera</taxon>
        <taxon>Glossata</taxon>
        <taxon>Ditrysia</taxon>
        <taxon>Tineoidea</taxon>
        <taxon>Psychidae</taxon>
        <taxon>Oiketicinae</taxon>
        <taxon>Eumeta</taxon>
    </lineage>
</organism>
<comment type="caution">
    <text evidence="1">The sequence shown here is derived from an EMBL/GenBank/DDBJ whole genome shotgun (WGS) entry which is preliminary data.</text>
</comment>